<sequence>MEPRRPFAYFRPKVDALIRGLQDLGLLPPSLNVRILCLPGSPTYRLFRISLDSDAPRILHIARRSDYDLRPASNVICRLRKHAYLPVPELLFRQRTSDNVLGRPWMMTSDVPGVALDSVYRTMSIQERSSIAWQLAKLITDIACTPAPEQMGPAVVDGFGNRVIQARATPSLPFRTPLPHIRAPAQDSVTPGYDRHDRSDVPASLSSNWLRLIKKKKSCPTFRGTGPTIESQKAASVFSAFRHEMSSDSEGSDKQELVFFHPGLDPRNIYVQLSGNPWASSSTGQFFHQWTISGVISWEGCRVSTIGEAFKMPEFLMEQPCSNTRLCRSGCTCVANASFTANAAEQVRQYFQSGLREYRGQIVHAGHNYSSPCVNRKSFGSRLRSAFQHKTLRLFALPVLRKTSKHSATRGT</sequence>
<feature type="region of interest" description="Disordered" evidence="1">
    <location>
        <begin position="175"/>
        <end position="198"/>
    </location>
</feature>
<dbReference type="PANTHER" id="PTHR21310">
    <property type="entry name" value="AMINOGLYCOSIDE PHOSPHOTRANSFERASE-RELATED-RELATED"/>
    <property type="match status" value="1"/>
</dbReference>
<accession>A0A8X7SS64</accession>
<dbReference type="AlphaFoldDB" id="A0A8X7SS64"/>
<dbReference type="PANTHER" id="PTHR21310:SF56">
    <property type="entry name" value="AMINOGLYCOSIDE PHOSPHOTRANSFERASE DOMAIN-CONTAINING PROTEIN"/>
    <property type="match status" value="1"/>
</dbReference>
<reference evidence="2" key="1">
    <citation type="submission" date="2016-04" db="EMBL/GenBank/DDBJ databases">
        <authorList>
            <person name="Nguyen H.D."/>
            <person name="Samba Siva P."/>
            <person name="Cullis J."/>
            <person name="Levesque C.A."/>
            <person name="Hambleton S."/>
        </authorList>
    </citation>
    <scope>NUCLEOTIDE SEQUENCE</scope>
    <source>
        <strain evidence="2">DAOMC 236426</strain>
    </source>
</reference>
<proteinExistence type="predicted"/>
<comment type="caution">
    <text evidence="2">The sequence shown here is derived from an EMBL/GenBank/DDBJ whole genome shotgun (WGS) entry which is preliminary data.</text>
</comment>
<dbReference type="EMBL" id="LWDE02002896">
    <property type="protein sequence ID" value="KAE8236552.1"/>
    <property type="molecule type" value="Genomic_DNA"/>
</dbReference>
<name>A0A8X7SS64_9BASI</name>
<gene>
    <name evidence="2" type="ORF">A4X06_0g9513</name>
</gene>
<dbReference type="InterPro" id="IPR051678">
    <property type="entry name" value="AGP_Transferase"/>
</dbReference>
<organism evidence="2 3">
    <name type="scientific">Tilletia controversa</name>
    <name type="common">dwarf bunt fungus</name>
    <dbReference type="NCBI Taxonomy" id="13291"/>
    <lineage>
        <taxon>Eukaryota</taxon>
        <taxon>Fungi</taxon>
        <taxon>Dikarya</taxon>
        <taxon>Basidiomycota</taxon>
        <taxon>Ustilaginomycotina</taxon>
        <taxon>Exobasidiomycetes</taxon>
        <taxon>Tilletiales</taxon>
        <taxon>Tilletiaceae</taxon>
        <taxon>Tilletia</taxon>
    </lineage>
</organism>
<evidence type="ECO:0000313" key="2">
    <source>
        <dbReference type="EMBL" id="KAE8236552.1"/>
    </source>
</evidence>
<evidence type="ECO:0000256" key="1">
    <source>
        <dbReference type="SAM" id="MobiDB-lite"/>
    </source>
</evidence>
<dbReference type="Proteomes" id="UP000077684">
    <property type="component" value="Unassembled WGS sequence"/>
</dbReference>
<keyword evidence="3" id="KW-1185">Reference proteome</keyword>
<dbReference type="InterPro" id="IPR011009">
    <property type="entry name" value="Kinase-like_dom_sf"/>
</dbReference>
<dbReference type="SUPFAM" id="SSF56112">
    <property type="entry name" value="Protein kinase-like (PK-like)"/>
    <property type="match status" value="1"/>
</dbReference>
<protein>
    <recommendedName>
        <fullName evidence="4">Aminoglycoside phosphotransferase domain-containing protein</fullName>
    </recommendedName>
</protein>
<evidence type="ECO:0008006" key="4">
    <source>
        <dbReference type="Google" id="ProtNLM"/>
    </source>
</evidence>
<reference evidence="2" key="2">
    <citation type="journal article" date="2019" name="IMA Fungus">
        <title>Genome sequencing and comparison of five Tilletia species to identify candidate genes for the detection of regulated species infecting wheat.</title>
        <authorList>
            <person name="Nguyen H.D.T."/>
            <person name="Sultana T."/>
            <person name="Kesanakurti P."/>
            <person name="Hambleton S."/>
        </authorList>
    </citation>
    <scope>NUCLEOTIDE SEQUENCE</scope>
    <source>
        <strain evidence="2">DAOMC 236426</strain>
    </source>
</reference>
<evidence type="ECO:0000313" key="3">
    <source>
        <dbReference type="Proteomes" id="UP000077684"/>
    </source>
</evidence>